<organism evidence="1 2">
    <name type="scientific">Janibacter indicus</name>
    <dbReference type="NCBI Taxonomy" id="857417"/>
    <lineage>
        <taxon>Bacteria</taxon>
        <taxon>Bacillati</taxon>
        <taxon>Actinomycetota</taxon>
        <taxon>Actinomycetes</taxon>
        <taxon>Micrococcales</taxon>
        <taxon>Intrasporangiaceae</taxon>
        <taxon>Janibacter</taxon>
    </lineage>
</organism>
<dbReference type="InterPro" id="IPR058532">
    <property type="entry name" value="YjbR/MT2646/Rv2570-like"/>
</dbReference>
<evidence type="ECO:0000313" key="1">
    <source>
        <dbReference type="EMBL" id="SMC90702.1"/>
    </source>
</evidence>
<gene>
    <name evidence="1" type="ORF">SAMN06296429_11331</name>
</gene>
<reference evidence="1 2" key="1">
    <citation type="submission" date="2017-04" db="EMBL/GenBank/DDBJ databases">
        <authorList>
            <person name="Afonso C.L."/>
            <person name="Miller P.J."/>
            <person name="Scott M.A."/>
            <person name="Spackman E."/>
            <person name="Goraichik I."/>
            <person name="Dimitrov K.M."/>
            <person name="Suarez D.L."/>
            <person name="Swayne D.E."/>
        </authorList>
    </citation>
    <scope>NUCLEOTIDE SEQUENCE [LARGE SCALE GENOMIC DNA]</scope>
    <source>
        <strain evidence="1 2">CGMCC 1.12511</strain>
    </source>
</reference>
<dbReference type="Gene3D" id="3.90.1150.30">
    <property type="match status" value="1"/>
</dbReference>
<sequence>MPTVERMAHPLMFDDDDPLLARVRGLALALPGSDEKFSHGHPAFFTTKVFAYYGGSIKVDGQYEQHGTSLVVQPDEEEARALLQDPRCYRPAYLGPSGWVGLDLDDGTDWDEVAELLEISYRRTAGTRLVTRLDAERGAD</sequence>
<name>A0A1W2D0S9_9MICO</name>
<dbReference type="Pfam" id="PF04237">
    <property type="entry name" value="YjbR"/>
    <property type="match status" value="1"/>
</dbReference>
<dbReference type="SUPFAM" id="SSF142906">
    <property type="entry name" value="YjbR-like"/>
    <property type="match status" value="1"/>
</dbReference>
<dbReference type="AlphaFoldDB" id="A0A1W2D0S9"/>
<evidence type="ECO:0000313" key="2">
    <source>
        <dbReference type="Proteomes" id="UP000192634"/>
    </source>
</evidence>
<dbReference type="EMBL" id="FWXN01000013">
    <property type="protein sequence ID" value="SMC90702.1"/>
    <property type="molecule type" value="Genomic_DNA"/>
</dbReference>
<proteinExistence type="predicted"/>
<protein>
    <submittedName>
        <fullName evidence="1">Predicted DNA-binding protein, MmcQ/YjbR family</fullName>
    </submittedName>
</protein>
<dbReference type="Proteomes" id="UP000192634">
    <property type="component" value="Unassembled WGS sequence"/>
</dbReference>
<dbReference type="InterPro" id="IPR038056">
    <property type="entry name" value="YjbR-like_sf"/>
</dbReference>
<keyword evidence="1" id="KW-0238">DNA-binding</keyword>
<dbReference type="GO" id="GO:0003677">
    <property type="term" value="F:DNA binding"/>
    <property type="evidence" value="ECO:0007669"/>
    <property type="project" value="UniProtKB-KW"/>
</dbReference>
<accession>A0A1W2D0S9</accession>